<dbReference type="InterPro" id="IPR036005">
    <property type="entry name" value="Creatinase/aminopeptidase-like"/>
</dbReference>
<comment type="similarity">
    <text evidence="1">Belongs to the peptidase M24B family.</text>
</comment>
<dbReference type="GO" id="GO:0005737">
    <property type="term" value="C:cytoplasm"/>
    <property type="evidence" value="ECO:0007669"/>
    <property type="project" value="UniProtKB-ARBA"/>
</dbReference>
<dbReference type="InterPro" id="IPR000587">
    <property type="entry name" value="Creatinase_N"/>
</dbReference>
<dbReference type="Proteomes" id="UP000540014">
    <property type="component" value="Unassembled WGS sequence"/>
</dbReference>
<keyword evidence="7" id="KW-0645">Protease</keyword>
<evidence type="ECO:0000259" key="5">
    <source>
        <dbReference type="Pfam" id="PF01321"/>
    </source>
</evidence>
<keyword evidence="3" id="KW-0378">Hydrolase</keyword>
<dbReference type="Pfam" id="PF00557">
    <property type="entry name" value="Peptidase_M24"/>
    <property type="match status" value="1"/>
</dbReference>
<dbReference type="GO" id="GO:0070006">
    <property type="term" value="F:metalloaminopeptidase activity"/>
    <property type="evidence" value="ECO:0007669"/>
    <property type="project" value="InterPro"/>
</dbReference>
<evidence type="ECO:0000256" key="2">
    <source>
        <dbReference type="ARBA" id="ARBA00022723"/>
    </source>
</evidence>
<feature type="domain" description="Peptidase M24" evidence="4">
    <location>
        <begin position="307"/>
        <end position="523"/>
    </location>
</feature>
<dbReference type="AlphaFoldDB" id="A0A7X9NGK9"/>
<dbReference type="PANTHER" id="PTHR43763">
    <property type="entry name" value="XAA-PRO AMINOPEPTIDASE 1"/>
    <property type="match status" value="1"/>
</dbReference>
<dbReference type="SUPFAM" id="SSF55920">
    <property type="entry name" value="Creatinase/aminopeptidase"/>
    <property type="match status" value="1"/>
</dbReference>
<evidence type="ECO:0000313" key="7">
    <source>
        <dbReference type="EMBL" id="NME43874.1"/>
    </source>
</evidence>
<dbReference type="InterPro" id="IPR032416">
    <property type="entry name" value="Peptidase_M24_C"/>
</dbReference>
<dbReference type="Pfam" id="PF16189">
    <property type="entry name" value="Creatinase_N_2"/>
    <property type="match status" value="1"/>
</dbReference>
<dbReference type="PANTHER" id="PTHR43763:SF6">
    <property type="entry name" value="XAA-PRO AMINOPEPTIDASE 1"/>
    <property type="match status" value="1"/>
</dbReference>
<dbReference type="InterPro" id="IPR000994">
    <property type="entry name" value="Pept_M24"/>
</dbReference>
<dbReference type="Pfam" id="PF01321">
    <property type="entry name" value="Creatinase_N"/>
    <property type="match status" value="1"/>
</dbReference>
<dbReference type="InterPro" id="IPR050422">
    <property type="entry name" value="X-Pro_aminopeptidase_P"/>
</dbReference>
<dbReference type="Pfam" id="PF16188">
    <property type="entry name" value="Peptidase_M24_C"/>
    <property type="match status" value="1"/>
</dbReference>
<evidence type="ECO:0000259" key="4">
    <source>
        <dbReference type="Pfam" id="PF00557"/>
    </source>
</evidence>
<gene>
    <name evidence="7" type="ORF">HF861_03125</name>
</gene>
<proteinExistence type="inferred from homology"/>
<dbReference type="GO" id="GO:0046872">
    <property type="term" value="F:metal ion binding"/>
    <property type="evidence" value="ECO:0007669"/>
    <property type="project" value="UniProtKB-KW"/>
</dbReference>
<evidence type="ECO:0000313" key="8">
    <source>
        <dbReference type="Proteomes" id="UP000540014"/>
    </source>
</evidence>
<dbReference type="EMBL" id="JABAFR010000005">
    <property type="protein sequence ID" value="NME43874.1"/>
    <property type="molecule type" value="Genomic_DNA"/>
</dbReference>
<dbReference type="CDD" id="cd01085">
    <property type="entry name" value="APP"/>
    <property type="match status" value="1"/>
</dbReference>
<feature type="domain" description="Peptidase M24 C-terminal" evidence="6">
    <location>
        <begin position="532"/>
        <end position="592"/>
    </location>
</feature>
<accession>A0A7X9NGK9</accession>
<dbReference type="SUPFAM" id="SSF53092">
    <property type="entry name" value="Creatinase/prolidase N-terminal domain"/>
    <property type="match status" value="1"/>
</dbReference>
<dbReference type="Gene3D" id="3.40.350.10">
    <property type="entry name" value="Creatinase/prolidase N-terminal domain"/>
    <property type="match status" value="2"/>
</dbReference>
<dbReference type="InterPro" id="IPR033740">
    <property type="entry name" value="Pept_M24B"/>
</dbReference>
<sequence>MIQERLQNLRAKMQENGVQAYIIPTSDFHETEYVSDYFACRKYMSGFTGSAGTLVVLADQAGLWTDGRYFIQAQAQLQDTGITLMKMGQPETPSIEDYICQNLSKDSKVGFDGRVINYMDYKRYHAIFNSHQIDIVANLDLVNEIWQDRPALPATKTFHYALRYAGVSMEDKLDQVRQAMTKEGCASFIITKIDEIAWLFNIRAHDIPHFPVALAYATIEKEKATLYIDASRLDDESKALFEQNQISVKLYNSIYEDVCSLQGPVLVDPHFVNSRLALLVQEKLVEAIDPIVLMKAQKNATEIENTKWAHIKDGVACTKFMYWLKKNVKSQKITECSAQDQLKQYRKEQENYLEDSFNTICAYKEHAAMMHYSSTPETDVTLKPEGMLLVDSGGQYLEGTTDITRTFVLGKISEEEKHWFTLAMRSHIRLAKAHFLYGCRGLNLDILARGPLWDEDMDYQCGTGHGVGHLSNVHEAPNGFRWRIVPERNDSCVLEEGMIQSDEPGVYKEGEFGIRHENELLVVKGTNNFYGQFMHFEPLTFVPFDLDGIDTSKMTQDEIEWLNAYHAQVYDTLQPYLNDEEKDWLKNATRAL</sequence>
<evidence type="ECO:0000256" key="3">
    <source>
        <dbReference type="ARBA" id="ARBA00022801"/>
    </source>
</evidence>
<dbReference type="FunFam" id="3.90.230.10:FF:000009">
    <property type="entry name" value="xaa-Pro aminopeptidase 2"/>
    <property type="match status" value="1"/>
</dbReference>
<evidence type="ECO:0000256" key="1">
    <source>
        <dbReference type="ARBA" id="ARBA00008766"/>
    </source>
</evidence>
<keyword evidence="2" id="KW-0479">Metal-binding</keyword>
<name>A0A7X9NGK9_9FIRM</name>
<dbReference type="Gene3D" id="3.90.230.10">
    <property type="entry name" value="Creatinase/methionine aminopeptidase superfamily"/>
    <property type="match status" value="1"/>
</dbReference>
<comment type="caution">
    <text evidence="7">The sequence shown here is derived from an EMBL/GenBank/DDBJ whole genome shotgun (WGS) entry which is preliminary data.</text>
</comment>
<protein>
    <submittedName>
        <fullName evidence="7">Aminopeptidase P family protein</fullName>
    </submittedName>
</protein>
<evidence type="ECO:0000259" key="6">
    <source>
        <dbReference type="Pfam" id="PF16188"/>
    </source>
</evidence>
<feature type="domain" description="Creatinase N-terminal" evidence="5">
    <location>
        <begin position="5"/>
        <end position="130"/>
    </location>
</feature>
<organism evidence="7 8">
    <name type="scientific">Faecalicoccus pleomorphus</name>
    <dbReference type="NCBI Taxonomy" id="1323"/>
    <lineage>
        <taxon>Bacteria</taxon>
        <taxon>Bacillati</taxon>
        <taxon>Bacillota</taxon>
        <taxon>Erysipelotrichia</taxon>
        <taxon>Erysipelotrichales</taxon>
        <taxon>Erysipelotrichaceae</taxon>
        <taxon>Faecalicoccus</taxon>
    </lineage>
</organism>
<dbReference type="InterPro" id="IPR029149">
    <property type="entry name" value="Creatin/AminoP/Spt16_N"/>
</dbReference>
<keyword evidence="7" id="KW-0031">Aminopeptidase</keyword>
<dbReference type="FunFam" id="3.40.350.10:FF:000003">
    <property type="entry name" value="Xaa-pro aminopeptidase P"/>
    <property type="match status" value="1"/>
</dbReference>
<dbReference type="RefSeq" id="WP_168964850.1">
    <property type="nucleotide sequence ID" value="NZ_JABAFR010000005.1"/>
</dbReference>
<reference evidence="7 8" key="1">
    <citation type="submission" date="2020-04" db="EMBL/GenBank/DDBJ databases">
        <authorList>
            <person name="Hitch T.C.A."/>
            <person name="Wylensek D."/>
            <person name="Clavel T."/>
        </authorList>
    </citation>
    <scope>NUCLEOTIDE SEQUENCE [LARGE SCALE GENOMIC DNA]</scope>
    <source>
        <strain evidence="7 8">BSM-383-APC-22F</strain>
    </source>
</reference>